<name>A0A2I1I6Y5_9ACTO</name>
<gene>
    <name evidence="7" type="primary">atpH</name>
    <name evidence="8" type="ORF">CYJ25_01260</name>
</gene>
<reference evidence="8 9" key="1">
    <citation type="submission" date="2017-12" db="EMBL/GenBank/DDBJ databases">
        <title>Phylogenetic diversity of female urinary microbiome.</title>
        <authorList>
            <person name="Thomas-White K."/>
            <person name="Wolfe A.J."/>
        </authorList>
    </citation>
    <scope>NUCLEOTIDE SEQUENCE [LARGE SCALE GENOMIC DNA]</scope>
    <source>
        <strain evidence="8 9">UMB0250</strain>
    </source>
</reference>
<keyword evidence="7" id="KW-1003">Cell membrane</keyword>
<dbReference type="Pfam" id="PF00213">
    <property type="entry name" value="OSCP"/>
    <property type="match status" value="1"/>
</dbReference>
<dbReference type="EMBL" id="PKKJ01000001">
    <property type="protein sequence ID" value="PKY66895.1"/>
    <property type="molecule type" value="Genomic_DNA"/>
</dbReference>
<protein>
    <recommendedName>
        <fullName evidence="7">ATP synthase subunit delta</fullName>
    </recommendedName>
    <alternativeName>
        <fullName evidence="7">ATP synthase F(1) sector subunit delta</fullName>
    </alternativeName>
    <alternativeName>
        <fullName evidence="7">F-type ATPase subunit delta</fullName>
        <shortName evidence="7">F-ATPase subunit delta</shortName>
    </alternativeName>
</protein>
<dbReference type="InterPro" id="IPR000711">
    <property type="entry name" value="ATPase_OSCP/dsu"/>
</dbReference>
<evidence type="ECO:0000256" key="7">
    <source>
        <dbReference type="HAMAP-Rule" id="MF_01416"/>
    </source>
</evidence>
<evidence type="ECO:0000256" key="2">
    <source>
        <dbReference type="ARBA" id="ARBA00022448"/>
    </source>
</evidence>
<dbReference type="AlphaFoldDB" id="A0A2I1I6Y5"/>
<dbReference type="PANTHER" id="PTHR11910">
    <property type="entry name" value="ATP SYNTHASE DELTA CHAIN"/>
    <property type="match status" value="1"/>
</dbReference>
<evidence type="ECO:0000313" key="9">
    <source>
        <dbReference type="Proteomes" id="UP000234545"/>
    </source>
</evidence>
<evidence type="ECO:0000256" key="3">
    <source>
        <dbReference type="ARBA" id="ARBA00022781"/>
    </source>
</evidence>
<organism evidence="8 9">
    <name type="scientific">Schaalia turicensis</name>
    <dbReference type="NCBI Taxonomy" id="131111"/>
    <lineage>
        <taxon>Bacteria</taxon>
        <taxon>Bacillati</taxon>
        <taxon>Actinomycetota</taxon>
        <taxon>Actinomycetes</taxon>
        <taxon>Actinomycetales</taxon>
        <taxon>Actinomycetaceae</taxon>
        <taxon>Schaalia</taxon>
    </lineage>
</organism>
<evidence type="ECO:0000256" key="6">
    <source>
        <dbReference type="ARBA" id="ARBA00023310"/>
    </source>
</evidence>
<keyword evidence="2 7" id="KW-0813">Transport</keyword>
<dbReference type="GO" id="GO:0005886">
    <property type="term" value="C:plasma membrane"/>
    <property type="evidence" value="ECO:0007669"/>
    <property type="project" value="UniProtKB-SubCell"/>
</dbReference>
<evidence type="ECO:0000256" key="5">
    <source>
        <dbReference type="ARBA" id="ARBA00023136"/>
    </source>
</evidence>
<dbReference type="OrthoDB" id="5242917at2"/>
<accession>A0A2I1I6Y5</accession>
<dbReference type="HAMAP" id="MF_01416">
    <property type="entry name" value="ATP_synth_delta_bact"/>
    <property type="match status" value="1"/>
</dbReference>
<dbReference type="GO" id="GO:0045259">
    <property type="term" value="C:proton-transporting ATP synthase complex"/>
    <property type="evidence" value="ECO:0007669"/>
    <property type="project" value="UniProtKB-KW"/>
</dbReference>
<comment type="similarity">
    <text evidence="7">Belongs to the ATPase delta chain family.</text>
</comment>
<dbReference type="GO" id="GO:0046933">
    <property type="term" value="F:proton-transporting ATP synthase activity, rotational mechanism"/>
    <property type="evidence" value="ECO:0007669"/>
    <property type="project" value="UniProtKB-UniRule"/>
</dbReference>
<keyword evidence="4 7" id="KW-0406">Ion transport</keyword>
<keyword evidence="3 7" id="KW-0375">Hydrogen ion transport</keyword>
<comment type="subcellular location">
    <subcellularLocation>
        <location evidence="7">Cell membrane</location>
        <topology evidence="7">Peripheral membrane protein</topology>
    </subcellularLocation>
    <subcellularLocation>
        <location evidence="1">Membrane</location>
    </subcellularLocation>
</comment>
<sequence>MSELGRLSSVACATQLEDALAQSDVDARAVGEDFFSITDLVKKEPRVIRAFTDPSRSGEDKAQLVRTLLSSHLTTDASLSVLQMMVREHWSDLDSFADATEVLGILAVLSDANRASSLDRVESELFEVRHFLEGNRELRLKLSDASLGTSHERGDLATAIFESKLSVWTMRLLRRAVGRSRRGRLLVNLRRFAEWSAVIQNRRLVTVQSAVEMSPEQISRLRSLLEKRFNSEISLAISVVPGLVGGFKLRAQTTSIDASLSTRISDMKQALAS</sequence>
<dbReference type="Proteomes" id="UP000234545">
    <property type="component" value="Unassembled WGS sequence"/>
</dbReference>
<evidence type="ECO:0000256" key="4">
    <source>
        <dbReference type="ARBA" id="ARBA00023065"/>
    </source>
</evidence>
<evidence type="ECO:0000313" key="8">
    <source>
        <dbReference type="EMBL" id="PKY66895.1"/>
    </source>
</evidence>
<comment type="function">
    <text evidence="7">This protein is part of the stalk that links CF(0) to CF(1). It either transmits conformational changes from CF(0) to CF(1) or is implicated in proton conduction.</text>
</comment>
<evidence type="ECO:0000256" key="1">
    <source>
        <dbReference type="ARBA" id="ARBA00004370"/>
    </source>
</evidence>
<comment type="function">
    <text evidence="7">F(1)F(0) ATP synthase produces ATP from ADP in the presence of a proton or sodium gradient. F-type ATPases consist of two structural domains, F(1) containing the extramembraneous catalytic core and F(0) containing the membrane proton channel, linked together by a central stalk and a peripheral stalk. During catalysis, ATP synthesis in the catalytic domain of F(1) is coupled via a rotary mechanism of the central stalk subunits to proton translocation.</text>
</comment>
<comment type="caution">
    <text evidence="8">The sequence shown here is derived from an EMBL/GenBank/DDBJ whole genome shotgun (WGS) entry which is preliminary data.</text>
</comment>
<keyword evidence="7" id="KW-0139">CF(1)</keyword>
<dbReference type="RefSeq" id="WP_101627400.1">
    <property type="nucleotide sequence ID" value="NZ_JBCOMK010000008.1"/>
</dbReference>
<keyword evidence="6 7" id="KW-0066">ATP synthesis</keyword>
<proteinExistence type="inferred from homology"/>
<keyword evidence="5 7" id="KW-0472">Membrane</keyword>